<evidence type="ECO:0000313" key="1">
    <source>
        <dbReference type="EMBL" id="KNE87887.1"/>
    </source>
</evidence>
<dbReference type="AlphaFoldDB" id="A0A0L0ULC2"/>
<comment type="caution">
    <text evidence="1">The sequence shown here is derived from an EMBL/GenBank/DDBJ whole genome shotgun (WGS) entry which is preliminary data.</text>
</comment>
<sequence>MEQHVHDISVGNRSNTFRGTWGYIHVPDPALLQTLNLEDLTLKAYLDSLERARDFTINPLHFMPTCEARESEVDVWKSQIAKVLMEHLAVPSDRSKAISTSPQALDQISHTLADNPHAEVDGRLRQLCRGYWPSICLSSSAIRPHLRTFLRSPPAHGW</sequence>
<proteinExistence type="predicted"/>
<dbReference type="Proteomes" id="UP000054564">
    <property type="component" value="Unassembled WGS sequence"/>
</dbReference>
<dbReference type="STRING" id="1165861.A0A0L0ULC2"/>
<dbReference type="EMBL" id="AJIL01003809">
    <property type="protein sequence ID" value="KNE87887.1"/>
    <property type="molecule type" value="Genomic_DNA"/>
</dbReference>
<reference evidence="2" key="1">
    <citation type="submission" date="2014-03" db="EMBL/GenBank/DDBJ databases">
        <title>The Genome Sequence of Puccinia striiformis f. sp. tritici PST-78.</title>
        <authorList>
            <consortium name="The Broad Institute Genome Sequencing Platform"/>
            <person name="Cuomo C."/>
            <person name="Hulbert S."/>
            <person name="Chen X."/>
            <person name="Walker B."/>
            <person name="Young S.K."/>
            <person name="Zeng Q."/>
            <person name="Gargeya S."/>
            <person name="Fitzgerald M."/>
            <person name="Haas B."/>
            <person name="Abouelleil A."/>
            <person name="Alvarado L."/>
            <person name="Arachchi H.M."/>
            <person name="Berlin A.M."/>
            <person name="Chapman S.B."/>
            <person name="Goldberg J."/>
            <person name="Griggs A."/>
            <person name="Gujja S."/>
            <person name="Hansen M."/>
            <person name="Howarth C."/>
            <person name="Imamovic A."/>
            <person name="Larimer J."/>
            <person name="McCowan C."/>
            <person name="Montmayeur A."/>
            <person name="Murphy C."/>
            <person name="Neiman D."/>
            <person name="Pearson M."/>
            <person name="Priest M."/>
            <person name="Roberts A."/>
            <person name="Saif S."/>
            <person name="Shea T."/>
            <person name="Sisk P."/>
            <person name="Sykes S."/>
            <person name="Wortman J."/>
            <person name="Nusbaum C."/>
            <person name="Birren B."/>
        </authorList>
    </citation>
    <scope>NUCLEOTIDE SEQUENCE [LARGE SCALE GENOMIC DNA]</scope>
    <source>
        <strain evidence="2">race PST-78</strain>
    </source>
</reference>
<organism evidence="1 2">
    <name type="scientific">Puccinia striiformis f. sp. tritici PST-78</name>
    <dbReference type="NCBI Taxonomy" id="1165861"/>
    <lineage>
        <taxon>Eukaryota</taxon>
        <taxon>Fungi</taxon>
        <taxon>Dikarya</taxon>
        <taxon>Basidiomycota</taxon>
        <taxon>Pucciniomycotina</taxon>
        <taxon>Pucciniomycetes</taxon>
        <taxon>Pucciniales</taxon>
        <taxon>Pucciniaceae</taxon>
        <taxon>Puccinia</taxon>
    </lineage>
</organism>
<name>A0A0L0ULC2_9BASI</name>
<gene>
    <name evidence="1" type="ORF">PSTG_18722</name>
</gene>
<protein>
    <submittedName>
        <fullName evidence="1">Uncharacterized protein</fullName>
    </submittedName>
</protein>
<accession>A0A0L0ULC2</accession>
<evidence type="ECO:0000313" key="2">
    <source>
        <dbReference type="Proteomes" id="UP000054564"/>
    </source>
</evidence>
<keyword evidence="2" id="KW-1185">Reference proteome</keyword>